<gene>
    <name evidence="1" type="ORF">CCHR01_18476</name>
</gene>
<dbReference type="EMBL" id="JAQOWY010000749">
    <property type="protein sequence ID" value="KAK1838908.1"/>
    <property type="molecule type" value="Genomic_DNA"/>
</dbReference>
<evidence type="ECO:0000313" key="1">
    <source>
        <dbReference type="EMBL" id="KAK1838908.1"/>
    </source>
</evidence>
<dbReference type="Proteomes" id="UP001243330">
    <property type="component" value="Unassembled WGS sequence"/>
</dbReference>
<comment type="caution">
    <text evidence="1">The sequence shown here is derived from an EMBL/GenBank/DDBJ whole genome shotgun (WGS) entry which is preliminary data.</text>
</comment>
<name>A0AAD9E8M5_9PEZI</name>
<evidence type="ECO:0000313" key="2">
    <source>
        <dbReference type="Proteomes" id="UP001243330"/>
    </source>
</evidence>
<reference evidence="1" key="1">
    <citation type="submission" date="2023-01" db="EMBL/GenBank/DDBJ databases">
        <title>Colletotrichum chrysophilum M932 genome sequence.</title>
        <authorList>
            <person name="Baroncelli R."/>
        </authorList>
    </citation>
    <scope>NUCLEOTIDE SEQUENCE</scope>
    <source>
        <strain evidence="1">M932</strain>
    </source>
</reference>
<accession>A0AAD9E8M5</accession>
<organism evidence="1 2">
    <name type="scientific">Colletotrichum chrysophilum</name>
    <dbReference type="NCBI Taxonomy" id="1836956"/>
    <lineage>
        <taxon>Eukaryota</taxon>
        <taxon>Fungi</taxon>
        <taxon>Dikarya</taxon>
        <taxon>Ascomycota</taxon>
        <taxon>Pezizomycotina</taxon>
        <taxon>Sordariomycetes</taxon>
        <taxon>Hypocreomycetidae</taxon>
        <taxon>Glomerellales</taxon>
        <taxon>Glomerellaceae</taxon>
        <taxon>Colletotrichum</taxon>
        <taxon>Colletotrichum gloeosporioides species complex</taxon>
    </lineage>
</organism>
<dbReference type="AlphaFoldDB" id="A0AAD9E8M5"/>
<protein>
    <submittedName>
        <fullName evidence="1">Uncharacterized protein</fullName>
    </submittedName>
</protein>
<sequence>MKTASITSSHLLVFTILSNGS</sequence>
<keyword evidence="2" id="KW-1185">Reference proteome</keyword>
<proteinExistence type="predicted"/>